<dbReference type="EMBL" id="JACSQL010000023">
    <property type="protein sequence ID" value="MBD7971201.1"/>
    <property type="molecule type" value="Genomic_DNA"/>
</dbReference>
<evidence type="ECO:0000313" key="2">
    <source>
        <dbReference type="Proteomes" id="UP000608071"/>
    </source>
</evidence>
<gene>
    <name evidence="1" type="ORF">H9647_24355</name>
</gene>
<reference evidence="1 2" key="1">
    <citation type="submission" date="2020-08" db="EMBL/GenBank/DDBJ databases">
        <title>A Genomic Blueprint of the Chicken Gut Microbiome.</title>
        <authorList>
            <person name="Gilroy R."/>
            <person name="Ravi A."/>
            <person name="Getino M."/>
            <person name="Pursley I."/>
            <person name="Horton D.L."/>
            <person name="Alikhan N.-F."/>
            <person name="Baker D."/>
            <person name="Gharbi K."/>
            <person name="Hall N."/>
            <person name="Watson M."/>
            <person name="Adriaenssens E.M."/>
            <person name="Foster-Nyarko E."/>
            <person name="Jarju S."/>
            <person name="Secka A."/>
            <person name="Antonio M."/>
            <person name="Oren A."/>
            <person name="Chaudhuri R."/>
            <person name="La Ragione R.M."/>
            <person name="Hildebrand F."/>
            <person name="Pallen M.J."/>
        </authorList>
    </citation>
    <scope>NUCLEOTIDE SEQUENCE [LARGE SCALE GENOMIC DNA]</scope>
    <source>
        <strain evidence="1 2">Sa2BVA9</strain>
    </source>
</reference>
<accession>A0ABR8T605</accession>
<organism evidence="1 2">
    <name type="scientific">Paenibacillus gallinarum</name>
    <dbReference type="NCBI Taxonomy" id="2762232"/>
    <lineage>
        <taxon>Bacteria</taxon>
        <taxon>Bacillati</taxon>
        <taxon>Bacillota</taxon>
        <taxon>Bacilli</taxon>
        <taxon>Bacillales</taxon>
        <taxon>Paenibacillaceae</taxon>
        <taxon>Paenibacillus</taxon>
    </lineage>
</organism>
<keyword evidence="2" id="KW-1185">Reference proteome</keyword>
<sequence>MSFLKKLFNVDNDEERKKYEDIDETLKKHLLWLFDADKEEVGIITISEYITNLFVPKGYSDMAEMSLVDTLNKLAEKHELDECDMMKYLTHMLNELAMCLDVKKI</sequence>
<proteinExistence type="predicted"/>
<dbReference type="Proteomes" id="UP000608071">
    <property type="component" value="Unassembled WGS sequence"/>
</dbReference>
<protein>
    <submittedName>
        <fullName evidence="1">Uncharacterized protein</fullName>
    </submittedName>
</protein>
<comment type="caution">
    <text evidence="1">The sequence shown here is derived from an EMBL/GenBank/DDBJ whole genome shotgun (WGS) entry which is preliminary data.</text>
</comment>
<dbReference type="RefSeq" id="WP_191804920.1">
    <property type="nucleotide sequence ID" value="NZ_JACSQL010000023.1"/>
</dbReference>
<name>A0ABR8T605_9BACL</name>
<evidence type="ECO:0000313" key="1">
    <source>
        <dbReference type="EMBL" id="MBD7971201.1"/>
    </source>
</evidence>